<dbReference type="CDD" id="cd02696">
    <property type="entry name" value="MurNAc-LAA"/>
    <property type="match status" value="1"/>
</dbReference>
<dbReference type="InterPro" id="IPR051922">
    <property type="entry name" value="Bact_Sporulation_Assoc"/>
</dbReference>
<sequence>MKFAIDLGHNVSCDGGAVGIRTENSLIMAVGENVIYRLRKSGHDVVECKPSHATSVGDSLRRRVAAANASRADVFCSIHFNAFNRKAYGTEVFAVSATGKAIAKRVVTQIAALGHYNRGVKDGGRLYVVKNTSMPAILVECCFCDSAKDMQLFNADKMAAAIVAGLV</sequence>
<evidence type="ECO:0000259" key="1">
    <source>
        <dbReference type="SMART" id="SM00646"/>
    </source>
</evidence>
<keyword evidence="3" id="KW-1185">Reference proteome</keyword>
<proteinExistence type="predicted"/>
<dbReference type="SUPFAM" id="SSF53187">
    <property type="entry name" value="Zn-dependent exopeptidases"/>
    <property type="match status" value="1"/>
</dbReference>
<dbReference type="Pfam" id="PF01520">
    <property type="entry name" value="Amidase_3"/>
    <property type="match status" value="1"/>
</dbReference>
<dbReference type="SMART" id="SM00646">
    <property type="entry name" value="Ami_3"/>
    <property type="match status" value="1"/>
</dbReference>
<protein>
    <submittedName>
        <fullName evidence="2">N-acetylmuramoyl-L-alanine amidase</fullName>
    </submittedName>
</protein>
<dbReference type="EMBL" id="JADEWL010000040">
    <property type="protein sequence ID" value="MBE9213723.1"/>
    <property type="molecule type" value="Genomic_DNA"/>
</dbReference>
<evidence type="ECO:0000313" key="3">
    <source>
        <dbReference type="Proteomes" id="UP000620559"/>
    </source>
</evidence>
<dbReference type="GO" id="GO:0009253">
    <property type="term" value="P:peptidoglycan catabolic process"/>
    <property type="evidence" value="ECO:0007669"/>
    <property type="project" value="InterPro"/>
</dbReference>
<evidence type="ECO:0000313" key="2">
    <source>
        <dbReference type="EMBL" id="MBE9213723.1"/>
    </source>
</evidence>
<name>A0A8J7F446_9CYAN</name>
<dbReference type="PANTHER" id="PTHR30032">
    <property type="entry name" value="N-ACETYLMURAMOYL-L-ALANINE AMIDASE-RELATED"/>
    <property type="match status" value="1"/>
</dbReference>
<reference evidence="2" key="1">
    <citation type="submission" date="2020-10" db="EMBL/GenBank/DDBJ databases">
        <authorList>
            <person name="Castelo-Branco R."/>
            <person name="Eusebio N."/>
            <person name="Adriana R."/>
            <person name="Vieira A."/>
            <person name="Brugerolle De Fraissinette N."/>
            <person name="Rezende De Castro R."/>
            <person name="Schneider M.P."/>
            <person name="Vasconcelos V."/>
            <person name="Leao P.N."/>
        </authorList>
    </citation>
    <scope>NUCLEOTIDE SEQUENCE</scope>
    <source>
        <strain evidence="2">LEGE 06105</strain>
    </source>
</reference>
<organism evidence="2 3">
    <name type="scientific">Plectonema cf. radiosum LEGE 06105</name>
    <dbReference type="NCBI Taxonomy" id="945769"/>
    <lineage>
        <taxon>Bacteria</taxon>
        <taxon>Bacillati</taxon>
        <taxon>Cyanobacteriota</taxon>
        <taxon>Cyanophyceae</taxon>
        <taxon>Oscillatoriophycideae</taxon>
        <taxon>Oscillatoriales</taxon>
        <taxon>Microcoleaceae</taxon>
        <taxon>Plectonema</taxon>
    </lineage>
</organism>
<feature type="domain" description="MurNAc-LAA" evidence="1">
    <location>
        <begin position="64"/>
        <end position="167"/>
    </location>
</feature>
<dbReference type="AlphaFoldDB" id="A0A8J7F446"/>
<dbReference type="Proteomes" id="UP000620559">
    <property type="component" value="Unassembled WGS sequence"/>
</dbReference>
<dbReference type="InterPro" id="IPR002508">
    <property type="entry name" value="MurNAc-LAA_cat"/>
</dbReference>
<comment type="caution">
    <text evidence="2">The sequence shown here is derived from an EMBL/GenBank/DDBJ whole genome shotgun (WGS) entry which is preliminary data.</text>
</comment>
<gene>
    <name evidence="2" type="ORF">IQ247_13785</name>
</gene>
<dbReference type="Gene3D" id="3.40.630.40">
    <property type="entry name" value="Zn-dependent exopeptidases"/>
    <property type="match status" value="1"/>
</dbReference>
<dbReference type="GO" id="GO:0008745">
    <property type="term" value="F:N-acetylmuramoyl-L-alanine amidase activity"/>
    <property type="evidence" value="ECO:0007669"/>
    <property type="project" value="InterPro"/>
</dbReference>
<dbReference type="RefSeq" id="WP_193920875.1">
    <property type="nucleotide sequence ID" value="NZ_JADEWL010000040.1"/>
</dbReference>
<accession>A0A8J7F446</accession>
<dbReference type="PANTHER" id="PTHR30032:SF1">
    <property type="entry name" value="N-ACETYLMURAMOYL-L-ALANINE AMIDASE LYTC"/>
    <property type="match status" value="1"/>
</dbReference>